<sequence length="97" mass="11391">MLFKFKIYIDVEVKFDIPIMISTPSRRANRDRVLASCYDENIILDNVRFLKEIKSKYPSQKIFIGGLMGCVGDAYKGETIFDERSSEEFHLWQTNLF</sequence>
<reference evidence="1 2" key="1">
    <citation type="submission" date="2016-11" db="EMBL/GenBank/DDBJ databases">
        <authorList>
            <person name="Jaros S."/>
            <person name="Januszkiewicz K."/>
            <person name="Wedrychowicz H."/>
        </authorList>
    </citation>
    <scope>NUCLEOTIDE SEQUENCE [LARGE SCALE GENOMIC DNA]</scope>
    <source>
        <strain evidence="1 2">DSM 6191</strain>
    </source>
</reference>
<dbReference type="Proteomes" id="UP000184241">
    <property type="component" value="Unassembled WGS sequence"/>
</dbReference>
<protein>
    <submittedName>
        <fullName evidence="1">Uncharacterized protein</fullName>
    </submittedName>
</protein>
<dbReference type="AlphaFoldDB" id="A0A1M5W343"/>
<evidence type="ECO:0000313" key="2">
    <source>
        <dbReference type="Proteomes" id="UP000184241"/>
    </source>
</evidence>
<gene>
    <name evidence="1" type="ORF">SAMN02745941_00903</name>
</gene>
<proteinExistence type="predicted"/>
<name>A0A1M5W343_9CLOT</name>
<evidence type="ECO:0000313" key="1">
    <source>
        <dbReference type="EMBL" id="SHH81881.1"/>
    </source>
</evidence>
<accession>A0A1M5W343</accession>
<dbReference type="RefSeq" id="WP_073017147.1">
    <property type="nucleotide sequence ID" value="NZ_FQXU01000004.1"/>
</dbReference>
<dbReference type="EMBL" id="FQXU01000004">
    <property type="protein sequence ID" value="SHH81881.1"/>
    <property type="molecule type" value="Genomic_DNA"/>
</dbReference>
<organism evidence="1 2">
    <name type="scientific">Clostridium intestinale DSM 6191</name>
    <dbReference type="NCBI Taxonomy" id="1121320"/>
    <lineage>
        <taxon>Bacteria</taxon>
        <taxon>Bacillati</taxon>
        <taxon>Bacillota</taxon>
        <taxon>Clostridia</taxon>
        <taxon>Eubacteriales</taxon>
        <taxon>Clostridiaceae</taxon>
        <taxon>Clostridium</taxon>
    </lineage>
</organism>